<evidence type="ECO:0000256" key="1">
    <source>
        <dbReference type="ARBA" id="ARBA00003294"/>
    </source>
</evidence>
<feature type="active site" description="Schiff-base intermediate with substrate" evidence="12 14">
    <location>
        <position position="164"/>
    </location>
</feature>
<comment type="catalytic activity">
    <reaction evidence="11 12">
        <text>L-aspartate 4-semialdehyde + pyruvate = (2S,4S)-4-hydroxy-2,3,4,5-tetrahydrodipicolinate + H2O + H(+)</text>
        <dbReference type="Rhea" id="RHEA:34171"/>
        <dbReference type="ChEBI" id="CHEBI:15361"/>
        <dbReference type="ChEBI" id="CHEBI:15377"/>
        <dbReference type="ChEBI" id="CHEBI:15378"/>
        <dbReference type="ChEBI" id="CHEBI:67139"/>
        <dbReference type="ChEBI" id="CHEBI:537519"/>
        <dbReference type="EC" id="4.3.3.7"/>
    </reaction>
</comment>
<evidence type="ECO:0000256" key="7">
    <source>
        <dbReference type="ARBA" id="ARBA00022915"/>
    </source>
</evidence>
<evidence type="ECO:0000256" key="5">
    <source>
        <dbReference type="ARBA" id="ARBA00022490"/>
    </source>
</evidence>
<keyword evidence="10 12" id="KW-0704">Schiff base</keyword>
<dbReference type="InterPro" id="IPR005263">
    <property type="entry name" value="DapA"/>
</dbReference>
<dbReference type="STRING" id="1073325.SAMN05444483_101378"/>
<protein>
    <recommendedName>
        <fullName evidence="4 12">4-hydroxy-tetrahydrodipicolinate synthase</fullName>
        <shortName evidence="12">HTPA synthase</shortName>
        <ecNumber evidence="4 12">4.3.3.7</ecNumber>
    </recommendedName>
</protein>
<dbReference type="SMART" id="SM01130">
    <property type="entry name" value="DHDPS"/>
    <property type="match status" value="1"/>
</dbReference>
<evidence type="ECO:0000256" key="11">
    <source>
        <dbReference type="ARBA" id="ARBA00047836"/>
    </source>
</evidence>
<feature type="site" description="Part of a proton relay during catalysis" evidence="12">
    <location>
        <position position="46"/>
    </location>
</feature>
<dbReference type="NCBIfam" id="TIGR00674">
    <property type="entry name" value="dapA"/>
    <property type="match status" value="1"/>
</dbReference>
<evidence type="ECO:0000256" key="10">
    <source>
        <dbReference type="ARBA" id="ARBA00023270"/>
    </source>
</evidence>
<evidence type="ECO:0000256" key="15">
    <source>
        <dbReference type="PIRSR" id="PIRSR001365-2"/>
    </source>
</evidence>
<keyword evidence="17" id="KW-1185">Reference proteome</keyword>
<evidence type="ECO:0000256" key="14">
    <source>
        <dbReference type="PIRSR" id="PIRSR001365-1"/>
    </source>
</evidence>
<dbReference type="AlphaFoldDB" id="A0A1M5C7C6"/>
<name>A0A1M5C7C6_SALEC</name>
<dbReference type="SUPFAM" id="SSF51569">
    <property type="entry name" value="Aldolase"/>
    <property type="match status" value="1"/>
</dbReference>
<dbReference type="InterPro" id="IPR020625">
    <property type="entry name" value="Schiff_base-form_aldolases_AS"/>
</dbReference>
<comment type="function">
    <text evidence="1 12">Catalyzes the condensation of (S)-aspartate-beta-semialdehyde [(S)-ASA] and pyruvate to 4-hydroxy-tetrahydrodipicolinate (HTPA).</text>
</comment>
<feature type="active site" description="Proton donor/acceptor" evidence="12 14">
    <location>
        <position position="135"/>
    </location>
</feature>
<keyword evidence="8 12" id="KW-0457">Lysine biosynthesis</keyword>
<dbReference type="Pfam" id="PF00701">
    <property type="entry name" value="DHDPS"/>
    <property type="match status" value="1"/>
</dbReference>
<keyword evidence="9 12" id="KW-0456">Lyase</keyword>
<evidence type="ECO:0000313" key="16">
    <source>
        <dbReference type="EMBL" id="SHF50611.1"/>
    </source>
</evidence>
<evidence type="ECO:0000256" key="8">
    <source>
        <dbReference type="ARBA" id="ARBA00023154"/>
    </source>
</evidence>
<comment type="pathway">
    <text evidence="2 12">Amino-acid biosynthesis; L-lysine biosynthesis via DAP pathway; (S)-tetrahydrodipicolinate from L-aspartate: step 3/4.</text>
</comment>
<dbReference type="GO" id="GO:0019877">
    <property type="term" value="P:diaminopimelate biosynthetic process"/>
    <property type="evidence" value="ECO:0007669"/>
    <property type="project" value="UniProtKB-UniRule"/>
</dbReference>
<evidence type="ECO:0000256" key="9">
    <source>
        <dbReference type="ARBA" id="ARBA00023239"/>
    </source>
</evidence>
<keyword evidence="6 12" id="KW-0028">Amino-acid biosynthesis</keyword>
<gene>
    <name evidence="12" type="primary">dapA</name>
    <name evidence="16" type="ORF">SAMN05444483_101378</name>
</gene>
<comment type="subcellular location">
    <subcellularLocation>
        <location evidence="12">Cytoplasm</location>
    </subcellularLocation>
</comment>
<keyword evidence="5 12" id="KW-0963">Cytoplasm</keyword>
<dbReference type="InterPro" id="IPR002220">
    <property type="entry name" value="DapA-like"/>
</dbReference>
<dbReference type="PANTHER" id="PTHR12128">
    <property type="entry name" value="DIHYDRODIPICOLINATE SYNTHASE"/>
    <property type="match status" value="1"/>
</dbReference>
<dbReference type="HAMAP" id="MF_00418">
    <property type="entry name" value="DapA"/>
    <property type="match status" value="1"/>
</dbReference>
<dbReference type="CDD" id="cd00950">
    <property type="entry name" value="DHDPS"/>
    <property type="match status" value="1"/>
</dbReference>
<feature type="binding site" evidence="12 15">
    <location>
        <position position="206"/>
    </location>
    <ligand>
        <name>pyruvate</name>
        <dbReference type="ChEBI" id="CHEBI:15361"/>
    </ligand>
</feature>
<dbReference type="PRINTS" id="PR00146">
    <property type="entry name" value="DHPICSNTHASE"/>
</dbReference>
<comment type="caution">
    <text evidence="12">Was originally thought to be a dihydrodipicolinate synthase (DHDPS), catalyzing the condensation of (S)-aspartate-beta-semialdehyde [(S)-ASA] and pyruvate to dihydrodipicolinate (DHDP). However, it was shown in E.coli that the product of the enzymatic reaction is not dihydrodipicolinate but in fact (4S)-4-hydroxy-2,3,4,5-tetrahydro-(2S)-dipicolinic acid (HTPA), and that the consecutive dehydration reaction leading to DHDP is not spontaneous but catalyzed by DapB.</text>
</comment>
<evidence type="ECO:0000256" key="13">
    <source>
        <dbReference type="PIRNR" id="PIRNR001365"/>
    </source>
</evidence>
<dbReference type="OrthoDB" id="9782828at2"/>
<dbReference type="GO" id="GO:0005829">
    <property type="term" value="C:cytosol"/>
    <property type="evidence" value="ECO:0007669"/>
    <property type="project" value="TreeGrafter"/>
</dbReference>
<reference evidence="17" key="1">
    <citation type="submission" date="2016-11" db="EMBL/GenBank/DDBJ databases">
        <authorList>
            <person name="Varghese N."/>
            <person name="Submissions S."/>
        </authorList>
    </citation>
    <scope>NUCLEOTIDE SEQUENCE [LARGE SCALE GENOMIC DNA]</scope>
    <source>
        <strain evidence="17">DSM 24579</strain>
    </source>
</reference>
<dbReference type="InterPro" id="IPR013785">
    <property type="entry name" value="Aldolase_TIM"/>
</dbReference>
<evidence type="ECO:0000256" key="6">
    <source>
        <dbReference type="ARBA" id="ARBA00022605"/>
    </source>
</evidence>
<keyword evidence="7 12" id="KW-0220">Diaminopimelate biosynthesis</keyword>
<dbReference type="GO" id="GO:0008840">
    <property type="term" value="F:4-hydroxy-tetrahydrodipicolinate synthase activity"/>
    <property type="evidence" value="ECO:0007669"/>
    <property type="project" value="UniProtKB-UniRule"/>
</dbReference>
<comment type="subunit">
    <text evidence="12">Homotetramer; dimer of dimers.</text>
</comment>
<evidence type="ECO:0000256" key="3">
    <source>
        <dbReference type="ARBA" id="ARBA00007592"/>
    </source>
</evidence>
<dbReference type="EC" id="4.3.3.7" evidence="4 12"/>
<comment type="similarity">
    <text evidence="3 12 13">Belongs to the DapA family.</text>
</comment>
<organism evidence="16 17">
    <name type="scientific">Salegentibacter echinorum</name>
    <dbReference type="NCBI Taxonomy" id="1073325"/>
    <lineage>
        <taxon>Bacteria</taxon>
        <taxon>Pseudomonadati</taxon>
        <taxon>Bacteroidota</taxon>
        <taxon>Flavobacteriia</taxon>
        <taxon>Flavobacteriales</taxon>
        <taxon>Flavobacteriaceae</taxon>
        <taxon>Salegentibacter</taxon>
    </lineage>
</organism>
<sequence length="293" mass="31575">MESFIGMGVALVTPFNEDLSVDVAALENLVEFQIENGVDYLVVLGTTAEYACLTLAEKQLVKETVIKQNNKRLPLVLGVGSNNTLAVCEELKSGDFTGFDAILSVSPFYNKPTQEGIYQHFKAVSAATELPIILYNVPGRTASNMLPETVARIAADCTNIIGVKEASGNMAQAMKLISLVPNDFLVISGEDMLTLPMILAGGKGVISVIGQGLPSEFSELVSLGLANEATEAYKIQYKLLESMELIFAEGNPAGIKTILAQKNIIQNYLRLPLVKASAELQQKISDFLKNLEA</sequence>
<dbReference type="PIRSF" id="PIRSF001365">
    <property type="entry name" value="DHDPS"/>
    <property type="match status" value="1"/>
</dbReference>
<dbReference type="PANTHER" id="PTHR12128:SF66">
    <property type="entry name" value="4-HYDROXY-2-OXOGLUTARATE ALDOLASE, MITOCHONDRIAL"/>
    <property type="match status" value="1"/>
</dbReference>
<feature type="site" description="Part of a proton relay during catalysis" evidence="12">
    <location>
        <position position="109"/>
    </location>
</feature>
<dbReference type="UniPathway" id="UPA00034">
    <property type="reaction ID" value="UER00017"/>
</dbReference>
<evidence type="ECO:0000256" key="4">
    <source>
        <dbReference type="ARBA" id="ARBA00012086"/>
    </source>
</evidence>
<accession>A0A1M5C7C6</accession>
<dbReference type="PROSITE" id="PS00666">
    <property type="entry name" value="DHDPS_2"/>
    <property type="match status" value="1"/>
</dbReference>
<dbReference type="EMBL" id="FQVT01000001">
    <property type="protein sequence ID" value="SHF50611.1"/>
    <property type="molecule type" value="Genomic_DNA"/>
</dbReference>
<feature type="binding site" evidence="12 15">
    <location>
        <position position="47"/>
    </location>
    <ligand>
        <name>pyruvate</name>
        <dbReference type="ChEBI" id="CHEBI:15361"/>
    </ligand>
</feature>
<evidence type="ECO:0000256" key="2">
    <source>
        <dbReference type="ARBA" id="ARBA00005120"/>
    </source>
</evidence>
<dbReference type="Gene3D" id="3.20.20.70">
    <property type="entry name" value="Aldolase class I"/>
    <property type="match status" value="1"/>
</dbReference>
<evidence type="ECO:0000313" key="17">
    <source>
        <dbReference type="Proteomes" id="UP000183945"/>
    </source>
</evidence>
<proteinExistence type="inferred from homology"/>
<dbReference type="RefSeq" id="WP_072876116.1">
    <property type="nucleotide sequence ID" value="NZ_FQVT01000001.1"/>
</dbReference>
<dbReference type="GO" id="GO:0009089">
    <property type="term" value="P:lysine biosynthetic process via diaminopimelate"/>
    <property type="evidence" value="ECO:0007669"/>
    <property type="project" value="UniProtKB-UniRule"/>
</dbReference>
<dbReference type="Proteomes" id="UP000183945">
    <property type="component" value="Unassembled WGS sequence"/>
</dbReference>
<evidence type="ECO:0000256" key="12">
    <source>
        <dbReference type="HAMAP-Rule" id="MF_00418"/>
    </source>
</evidence>